<gene>
    <name evidence="2" type="ORF">K8V39_06105</name>
</gene>
<evidence type="ECO:0000313" key="3">
    <source>
        <dbReference type="Proteomes" id="UP000813420"/>
    </source>
</evidence>
<evidence type="ECO:0008006" key="4">
    <source>
        <dbReference type="Google" id="ProtNLM"/>
    </source>
</evidence>
<comment type="caution">
    <text evidence="2">The sequence shown here is derived from an EMBL/GenBank/DDBJ whole genome shotgun (WGS) entry which is preliminary data.</text>
</comment>
<dbReference type="AlphaFoldDB" id="A0A9D3AIY0"/>
<protein>
    <recommendedName>
        <fullName evidence="4">Lincomycin resistance protein LmrB</fullName>
    </recommendedName>
</protein>
<accession>A0A9D3AIY0</accession>
<dbReference type="RefSeq" id="WP_277271976.1">
    <property type="nucleotide sequence ID" value="NZ_DYXE01000051.1"/>
</dbReference>
<dbReference type="EMBL" id="DYXE01000051">
    <property type="protein sequence ID" value="HJH49819.1"/>
    <property type="molecule type" value="Genomic_DNA"/>
</dbReference>
<dbReference type="Proteomes" id="UP000813420">
    <property type="component" value="Unassembled WGS sequence"/>
</dbReference>
<dbReference type="SUPFAM" id="SSF103473">
    <property type="entry name" value="MFS general substrate transporter"/>
    <property type="match status" value="1"/>
</dbReference>
<keyword evidence="1" id="KW-0472">Membrane</keyword>
<keyword evidence="1" id="KW-0812">Transmembrane</keyword>
<name>A0A9D3AIY0_9FIRM</name>
<organism evidence="2 3">
    <name type="scientific">Merdimonas faecis</name>
    <dbReference type="NCBI Taxonomy" id="1653435"/>
    <lineage>
        <taxon>Bacteria</taxon>
        <taxon>Bacillati</taxon>
        <taxon>Bacillota</taxon>
        <taxon>Clostridia</taxon>
        <taxon>Lachnospirales</taxon>
        <taxon>Lachnospiraceae</taxon>
        <taxon>Merdimonas</taxon>
    </lineage>
</organism>
<keyword evidence="1" id="KW-1133">Transmembrane helix</keyword>
<evidence type="ECO:0000256" key="1">
    <source>
        <dbReference type="SAM" id="Phobius"/>
    </source>
</evidence>
<dbReference type="InterPro" id="IPR036259">
    <property type="entry name" value="MFS_trans_sf"/>
</dbReference>
<evidence type="ECO:0000313" key="2">
    <source>
        <dbReference type="EMBL" id="HJH49819.1"/>
    </source>
</evidence>
<reference evidence="2" key="1">
    <citation type="journal article" date="2021" name="PeerJ">
        <title>Extensive microbial diversity within the chicken gut microbiome revealed by metagenomics and culture.</title>
        <authorList>
            <person name="Gilroy R."/>
            <person name="Ravi A."/>
            <person name="Getino M."/>
            <person name="Pursley I."/>
            <person name="Horton D.L."/>
            <person name="Alikhan N.F."/>
            <person name="Baker D."/>
            <person name="Gharbi K."/>
            <person name="Hall N."/>
            <person name="Watson M."/>
            <person name="Adriaenssens E.M."/>
            <person name="Foster-Nyarko E."/>
            <person name="Jarju S."/>
            <person name="Secka A."/>
            <person name="Antonio M."/>
            <person name="Oren A."/>
            <person name="Chaudhuri R.R."/>
            <person name="La Ragione R."/>
            <person name="Hildebrand F."/>
            <person name="Pallen M.J."/>
        </authorList>
    </citation>
    <scope>NUCLEOTIDE SEQUENCE</scope>
    <source>
        <strain evidence="2">USAMLcec4-12693</strain>
    </source>
</reference>
<sequence>MTNGLRQLPQELNADGNAVINTLQQLAGAIGTSVVTTIVAASQASLPGDTALATQQGSQDAFCLLAAITILILVCSCGVFLSIRSSEKIDIAHVQ</sequence>
<feature type="transmembrane region" description="Helical" evidence="1">
    <location>
        <begin position="64"/>
        <end position="83"/>
    </location>
</feature>
<reference evidence="2" key="2">
    <citation type="submission" date="2021-09" db="EMBL/GenBank/DDBJ databases">
        <authorList>
            <person name="Gilroy R."/>
        </authorList>
    </citation>
    <scope>NUCLEOTIDE SEQUENCE</scope>
    <source>
        <strain evidence="2">USAMLcec4-12693</strain>
    </source>
</reference>
<proteinExistence type="predicted"/>